<dbReference type="EMBL" id="CAFE01000283">
    <property type="protein sequence ID" value="CCD41367.1"/>
    <property type="molecule type" value="Genomic_DNA"/>
</dbReference>
<comment type="caution">
    <text evidence="1">The sequence shown here is derived from an EMBL/GenBank/DDBJ whole genome shotgun (WGS) entry which is preliminary data.</text>
</comment>
<dbReference type="AlphaFoldDB" id="G4MJN8"/>
<gene>
    <name evidence="1" type="ORF">BKIR_c94_2830</name>
</gene>
<name>G4MJN8_9BURK</name>
<dbReference type="HOGENOM" id="CLU_2435352_0_0_4"/>
<dbReference type="Proteomes" id="UP000003511">
    <property type="component" value="Unassembled WGS sequence"/>
</dbReference>
<accession>G4MJN8</accession>
<dbReference type="BioCyc" id="CBUR1055526:G10QW-1650-MONOMER"/>
<evidence type="ECO:0000313" key="2">
    <source>
        <dbReference type="Proteomes" id="UP000003511"/>
    </source>
</evidence>
<keyword evidence="2" id="KW-1185">Reference proteome</keyword>
<evidence type="ECO:0000313" key="1">
    <source>
        <dbReference type="EMBL" id="CCD41367.1"/>
    </source>
</evidence>
<protein>
    <submittedName>
        <fullName evidence="1">Uncharacterized protein</fullName>
    </submittedName>
</protein>
<reference evidence="1 2" key="2">
    <citation type="submission" date="2011-10" db="EMBL/GenBank/DDBJ databases">
        <title>Draft genome sequence of Candidatus Burkholderia kirkii.</title>
        <authorList>
            <person name="Carlier A.L."/>
            <person name="Eberl L."/>
        </authorList>
    </citation>
    <scope>NUCLEOTIDE SEQUENCE [LARGE SCALE GENOMIC DNA]</scope>
    <source>
        <strain evidence="1 2">UZHbot1</strain>
    </source>
</reference>
<reference evidence="1 2" key="1">
    <citation type="submission" date="2011-09" db="EMBL/GenBank/DDBJ databases">
        <authorList>
            <person name="Carlier A."/>
        </authorList>
    </citation>
    <scope>NUCLEOTIDE SEQUENCE [LARGE SCALE GENOMIC DNA]</scope>
    <source>
        <strain evidence="1 2">UZHbot1</strain>
    </source>
</reference>
<sequence>MVASGNAWIVLSPDRGNNRFARACLRPYDARIGRIIRRKRCAALVERANRWIAENGIDVLNVESLSTFSAGDDTSVSHWYSGIRVWYRTT</sequence>
<proteinExistence type="predicted"/>
<organism evidence="1 2">
    <name type="scientific">Candidatus Paraburkholderia kirkii UZHbot1</name>
    <dbReference type="NCBI Taxonomy" id="1055526"/>
    <lineage>
        <taxon>Bacteria</taxon>
        <taxon>Pseudomonadati</taxon>
        <taxon>Pseudomonadota</taxon>
        <taxon>Betaproteobacteria</taxon>
        <taxon>Burkholderiales</taxon>
        <taxon>Burkholderiaceae</taxon>
        <taxon>Paraburkholderia</taxon>
    </lineage>
</organism>